<proteinExistence type="predicted"/>
<dbReference type="EMBL" id="CM009303">
    <property type="protein sequence ID" value="PNT04356.1"/>
    <property type="molecule type" value="Genomic_DNA"/>
</dbReference>
<reference evidence="2 3" key="1">
    <citation type="journal article" date="2006" name="Science">
        <title>The genome of black cottonwood, Populus trichocarpa (Torr. &amp; Gray).</title>
        <authorList>
            <person name="Tuskan G.A."/>
            <person name="Difazio S."/>
            <person name="Jansson S."/>
            <person name="Bohlmann J."/>
            <person name="Grigoriev I."/>
            <person name="Hellsten U."/>
            <person name="Putnam N."/>
            <person name="Ralph S."/>
            <person name="Rombauts S."/>
            <person name="Salamov A."/>
            <person name="Schein J."/>
            <person name="Sterck L."/>
            <person name="Aerts A."/>
            <person name="Bhalerao R.R."/>
            <person name="Bhalerao R.P."/>
            <person name="Blaudez D."/>
            <person name="Boerjan W."/>
            <person name="Brun A."/>
            <person name="Brunner A."/>
            <person name="Busov V."/>
            <person name="Campbell M."/>
            <person name="Carlson J."/>
            <person name="Chalot M."/>
            <person name="Chapman J."/>
            <person name="Chen G.L."/>
            <person name="Cooper D."/>
            <person name="Coutinho P.M."/>
            <person name="Couturier J."/>
            <person name="Covert S."/>
            <person name="Cronk Q."/>
            <person name="Cunningham R."/>
            <person name="Davis J."/>
            <person name="Degroeve S."/>
            <person name="Dejardin A."/>
            <person name="Depamphilis C."/>
            <person name="Detter J."/>
            <person name="Dirks B."/>
            <person name="Dubchak I."/>
            <person name="Duplessis S."/>
            <person name="Ehlting J."/>
            <person name="Ellis B."/>
            <person name="Gendler K."/>
            <person name="Goodstein D."/>
            <person name="Gribskov M."/>
            <person name="Grimwood J."/>
            <person name="Groover A."/>
            <person name="Gunter L."/>
            <person name="Hamberger B."/>
            <person name="Heinze B."/>
            <person name="Helariutta Y."/>
            <person name="Henrissat B."/>
            <person name="Holligan D."/>
            <person name="Holt R."/>
            <person name="Huang W."/>
            <person name="Islam-Faridi N."/>
            <person name="Jones S."/>
            <person name="Jones-Rhoades M."/>
            <person name="Jorgensen R."/>
            <person name="Joshi C."/>
            <person name="Kangasjarvi J."/>
            <person name="Karlsson J."/>
            <person name="Kelleher C."/>
            <person name="Kirkpatrick R."/>
            <person name="Kirst M."/>
            <person name="Kohler A."/>
            <person name="Kalluri U."/>
            <person name="Larimer F."/>
            <person name="Leebens-Mack J."/>
            <person name="Leple J.C."/>
            <person name="Locascio P."/>
            <person name="Lou Y."/>
            <person name="Lucas S."/>
            <person name="Martin F."/>
            <person name="Montanini B."/>
            <person name="Napoli C."/>
            <person name="Nelson D.R."/>
            <person name="Nelson C."/>
            <person name="Nieminen K."/>
            <person name="Nilsson O."/>
            <person name="Pereda V."/>
            <person name="Peter G."/>
            <person name="Philippe R."/>
            <person name="Pilate G."/>
            <person name="Poliakov A."/>
            <person name="Razumovskaya J."/>
            <person name="Richardson P."/>
            <person name="Rinaldi C."/>
            <person name="Ritland K."/>
            <person name="Rouze P."/>
            <person name="Ryaboy D."/>
            <person name="Schmutz J."/>
            <person name="Schrader J."/>
            <person name="Segerman B."/>
            <person name="Shin H."/>
            <person name="Siddiqui A."/>
            <person name="Sterky F."/>
            <person name="Terry A."/>
            <person name="Tsai C.J."/>
            <person name="Uberbacher E."/>
            <person name="Unneberg P."/>
            <person name="Vahala J."/>
            <person name="Wall K."/>
            <person name="Wessler S."/>
            <person name="Yang G."/>
            <person name="Yin T."/>
            <person name="Douglas C."/>
            <person name="Marra M."/>
            <person name="Sandberg G."/>
            <person name="Van de Peer Y."/>
            <person name="Rokhsar D."/>
        </authorList>
    </citation>
    <scope>NUCLEOTIDE SEQUENCE [LARGE SCALE GENOMIC DNA]</scope>
    <source>
        <strain evidence="3">cv. Nisqually</strain>
    </source>
</reference>
<gene>
    <name evidence="2" type="ORF">POPTR_014G118900</name>
</gene>
<accession>A0A2K1XU88</accession>
<keyword evidence="1" id="KW-0472">Membrane</keyword>
<feature type="transmembrane region" description="Helical" evidence="1">
    <location>
        <begin position="6"/>
        <end position="24"/>
    </location>
</feature>
<organism evidence="2 3">
    <name type="scientific">Populus trichocarpa</name>
    <name type="common">Western balsam poplar</name>
    <name type="synonym">Populus balsamifera subsp. trichocarpa</name>
    <dbReference type="NCBI Taxonomy" id="3694"/>
    <lineage>
        <taxon>Eukaryota</taxon>
        <taxon>Viridiplantae</taxon>
        <taxon>Streptophyta</taxon>
        <taxon>Embryophyta</taxon>
        <taxon>Tracheophyta</taxon>
        <taxon>Spermatophyta</taxon>
        <taxon>Magnoliopsida</taxon>
        <taxon>eudicotyledons</taxon>
        <taxon>Gunneridae</taxon>
        <taxon>Pentapetalae</taxon>
        <taxon>rosids</taxon>
        <taxon>fabids</taxon>
        <taxon>Malpighiales</taxon>
        <taxon>Salicaceae</taxon>
        <taxon>Saliceae</taxon>
        <taxon>Populus</taxon>
    </lineage>
</organism>
<dbReference type="Proteomes" id="UP000006729">
    <property type="component" value="Chromosome 14"/>
</dbReference>
<evidence type="ECO:0000313" key="2">
    <source>
        <dbReference type="EMBL" id="PNT04356.1"/>
    </source>
</evidence>
<evidence type="ECO:0000313" key="3">
    <source>
        <dbReference type="Proteomes" id="UP000006729"/>
    </source>
</evidence>
<dbReference type="InParanoid" id="A0A2K1XU88"/>
<keyword evidence="1" id="KW-0812">Transmembrane</keyword>
<protein>
    <submittedName>
        <fullName evidence="2">Uncharacterized protein</fullName>
    </submittedName>
</protein>
<name>A0A2K1XU88_POPTR</name>
<evidence type="ECO:0000256" key="1">
    <source>
        <dbReference type="SAM" id="Phobius"/>
    </source>
</evidence>
<keyword evidence="3" id="KW-1185">Reference proteome</keyword>
<keyword evidence="1" id="KW-1133">Transmembrane helix</keyword>
<dbReference type="AlphaFoldDB" id="A0A2K1XU88"/>
<sequence>MPPTIWIWICIFLYARWLKYFFIVEMQCVDCQVRLRIFPFLFFCYYARCSSVIERILALQELIQHHLV</sequence>